<dbReference type="EMBL" id="JAPQFC010001223">
    <property type="protein sequence ID" value="MCY6525054.1"/>
    <property type="molecule type" value="Genomic_DNA"/>
</dbReference>
<organism evidence="1 2">
    <name type="scientific">Actinobacillus pleuropneumoniae</name>
    <name type="common">Haemophilus pleuropneumoniae</name>
    <dbReference type="NCBI Taxonomy" id="715"/>
    <lineage>
        <taxon>Bacteria</taxon>
        <taxon>Pseudomonadati</taxon>
        <taxon>Pseudomonadota</taxon>
        <taxon>Gammaproteobacteria</taxon>
        <taxon>Pasteurellales</taxon>
        <taxon>Pasteurellaceae</taxon>
        <taxon>Actinobacillus</taxon>
    </lineage>
</organism>
<dbReference type="RefSeq" id="WP_267992392.1">
    <property type="nucleotide sequence ID" value="NZ_JAPQFC010001223.1"/>
</dbReference>
<dbReference type="Proteomes" id="UP001077788">
    <property type="component" value="Unassembled WGS sequence"/>
</dbReference>
<accession>A0A9Q4DK64</accession>
<comment type="caution">
    <text evidence="1">The sequence shown here is derived from an EMBL/GenBank/DDBJ whole genome shotgun (WGS) entry which is preliminary data.</text>
</comment>
<evidence type="ECO:0000313" key="2">
    <source>
        <dbReference type="Proteomes" id="UP001077788"/>
    </source>
</evidence>
<proteinExistence type="predicted"/>
<name>A0A9Q4DK64_ACTPL</name>
<protein>
    <submittedName>
        <fullName evidence="1">Uncharacterized protein</fullName>
    </submittedName>
</protein>
<reference evidence="1" key="1">
    <citation type="journal article" date="2021" name="Vet Sci">
        <title>O-Serogroups and Pathovirotypes of Escherichia coli Isolated from Post-Weaning Piglets Showing Diarrhoea and/or Oedema in South Korea.</title>
        <authorList>
            <person name="Byun J.W."/>
            <person name="Moon B.Y."/>
            <person name="Do K.H."/>
            <person name="Lee K."/>
            <person name="Lee H.Y."/>
            <person name="Kim W.I."/>
            <person name="So B."/>
            <person name="Lee W.K."/>
        </authorList>
    </citation>
    <scope>NUCLEOTIDE SEQUENCE</scope>
    <source>
        <strain evidence="1">84/14</strain>
    </source>
</reference>
<gene>
    <name evidence="1" type="ORF">OYG11_12715</name>
</gene>
<evidence type="ECO:0000313" key="1">
    <source>
        <dbReference type="EMBL" id="MCY6525054.1"/>
    </source>
</evidence>
<dbReference type="AlphaFoldDB" id="A0A9Q4DK64"/>
<feature type="non-terminal residue" evidence="1">
    <location>
        <position position="1"/>
    </location>
</feature>
<reference evidence="1" key="2">
    <citation type="submission" date="2022-12" db="EMBL/GenBank/DDBJ databases">
        <authorList>
            <person name="Kardos G."/>
            <person name="Sarkozi R."/>
            <person name="Laczko L."/>
            <person name="Marton S."/>
            <person name="Makrai L."/>
            <person name="Banyai K."/>
            <person name="Fodor L."/>
        </authorList>
    </citation>
    <scope>NUCLEOTIDE SEQUENCE</scope>
    <source>
        <strain evidence="1">84/14</strain>
    </source>
</reference>
<sequence length="67" mass="7828">AQWMHFCDKLQGYDDEVAEKFLQALKPKSQTLATVSFRGLSLQLTPEHISRITELHMGLPWDKEERK</sequence>